<comment type="caution">
    <text evidence="14">The sequence shown here is derived from an EMBL/GenBank/DDBJ whole genome shotgun (WGS) entry which is preliminary data.</text>
</comment>
<accession>A0ABV5PIR6</accession>
<comment type="subunit">
    <text evidence="4">Tetramer of two alpha and two beta chains.</text>
</comment>
<evidence type="ECO:0000256" key="3">
    <source>
        <dbReference type="ARBA" id="ARBA00009982"/>
    </source>
</evidence>
<evidence type="ECO:0000256" key="5">
    <source>
        <dbReference type="ARBA" id="ARBA00012043"/>
    </source>
</evidence>
<evidence type="ECO:0000256" key="2">
    <source>
        <dbReference type="ARBA" id="ARBA00004733"/>
    </source>
</evidence>
<dbReference type="Proteomes" id="UP001589718">
    <property type="component" value="Unassembled WGS sequence"/>
</dbReference>
<keyword evidence="6" id="KW-0028">Amino-acid biosynthesis</keyword>
<evidence type="ECO:0000256" key="9">
    <source>
        <dbReference type="ARBA" id="ARBA00023141"/>
    </source>
</evidence>
<evidence type="ECO:0000256" key="6">
    <source>
        <dbReference type="ARBA" id="ARBA00022605"/>
    </source>
</evidence>
<protein>
    <recommendedName>
        <fullName evidence="5">tryptophan synthase</fullName>
        <ecNumber evidence="5">4.2.1.20</ecNumber>
    </recommendedName>
</protein>
<evidence type="ECO:0000313" key="15">
    <source>
        <dbReference type="Proteomes" id="UP001589718"/>
    </source>
</evidence>
<dbReference type="InterPro" id="IPR023026">
    <property type="entry name" value="Trp_synth_beta/beta-like"/>
</dbReference>
<organism evidence="14 15">
    <name type="scientific">Streptomyces cremeus</name>
    <dbReference type="NCBI Taxonomy" id="66881"/>
    <lineage>
        <taxon>Bacteria</taxon>
        <taxon>Bacillati</taxon>
        <taxon>Actinomycetota</taxon>
        <taxon>Actinomycetes</taxon>
        <taxon>Kitasatosporales</taxon>
        <taxon>Streptomycetaceae</taxon>
        <taxon>Streptomyces</taxon>
    </lineage>
</organism>
<feature type="region of interest" description="Disordered" evidence="12">
    <location>
        <begin position="12"/>
        <end position="34"/>
    </location>
</feature>
<comment type="pathway">
    <text evidence="2">Amino-acid biosynthesis; L-tryptophan biosynthesis; L-tryptophan from chorismate: step 5/5.</text>
</comment>
<proteinExistence type="inferred from homology"/>
<keyword evidence="10" id="KW-0456">Lyase</keyword>
<dbReference type="InterPro" id="IPR001926">
    <property type="entry name" value="TrpB-like_PALP"/>
</dbReference>
<evidence type="ECO:0000256" key="8">
    <source>
        <dbReference type="ARBA" id="ARBA00022898"/>
    </source>
</evidence>
<evidence type="ECO:0000313" key="14">
    <source>
        <dbReference type="EMBL" id="MFB9523072.1"/>
    </source>
</evidence>
<dbReference type="PIRSF" id="PIRSF001413">
    <property type="entry name" value="Trp_syn_beta"/>
    <property type="match status" value="1"/>
</dbReference>
<evidence type="ECO:0000256" key="4">
    <source>
        <dbReference type="ARBA" id="ARBA00011270"/>
    </source>
</evidence>
<comment type="similarity">
    <text evidence="3">Belongs to the TrpB family.</text>
</comment>
<evidence type="ECO:0000256" key="1">
    <source>
        <dbReference type="ARBA" id="ARBA00001933"/>
    </source>
</evidence>
<evidence type="ECO:0000256" key="10">
    <source>
        <dbReference type="ARBA" id="ARBA00023239"/>
    </source>
</evidence>
<comment type="catalytic activity">
    <reaction evidence="11">
        <text>(1S,2R)-1-C-(indol-3-yl)glycerol 3-phosphate + L-serine = D-glyceraldehyde 3-phosphate + L-tryptophan + H2O</text>
        <dbReference type="Rhea" id="RHEA:10532"/>
        <dbReference type="ChEBI" id="CHEBI:15377"/>
        <dbReference type="ChEBI" id="CHEBI:33384"/>
        <dbReference type="ChEBI" id="CHEBI:57912"/>
        <dbReference type="ChEBI" id="CHEBI:58866"/>
        <dbReference type="ChEBI" id="CHEBI:59776"/>
        <dbReference type="EC" id="4.2.1.20"/>
    </reaction>
</comment>
<keyword evidence="8" id="KW-0663">Pyridoxal phosphate</keyword>
<evidence type="ECO:0000256" key="11">
    <source>
        <dbReference type="ARBA" id="ARBA00049047"/>
    </source>
</evidence>
<dbReference type="NCBIfam" id="NF009057">
    <property type="entry name" value="PRK12391.1"/>
    <property type="match status" value="1"/>
</dbReference>
<dbReference type="InterPro" id="IPR036052">
    <property type="entry name" value="TrpB-like_PALP_sf"/>
</dbReference>
<gene>
    <name evidence="14" type="ORF">ACFFTU_24300</name>
</gene>
<dbReference type="RefSeq" id="WP_345219738.1">
    <property type="nucleotide sequence ID" value="NZ_BAAAXE010000002.1"/>
</dbReference>
<comment type="cofactor">
    <cofactor evidence="1">
        <name>pyridoxal 5'-phosphate</name>
        <dbReference type="ChEBI" id="CHEBI:597326"/>
    </cofactor>
</comment>
<dbReference type="PANTHER" id="PTHR48077">
    <property type="entry name" value="TRYPTOPHAN SYNTHASE-RELATED"/>
    <property type="match status" value="1"/>
</dbReference>
<evidence type="ECO:0000259" key="13">
    <source>
        <dbReference type="Pfam" id="PF00291"/>
    </source>
</evidence>
<keyword evidence="9" id="KW-0057">Aromatic amino acid biosynthesis</keyword>
<sequence>MTDVPRQWRSVLPHLGQPLPPDRTPHSAGRNGSVQANLPMELVRQSVQSREYWDIPEEVADAYRRFRPTPLWRARAFEKEVGARVPIWVKYEGGNISGSHKLNTALAQAYYYHRAGVRELVTGTGAGQWGTALAAACARFGIRCTVFMVGGSLERKPYRGVLMRMLGARVISSPSTLTEVARSGRSGGNSLALAIGEAVEYAARTDGAAFCIGSGETYSILHQSVIGLEAIDQLAEQGGEVDAVVGCVGAGSNFGGIALPFHARAAAEGTAPPALIAAESSTTPKLTRGVYAYDRTDATGSSPLEAMYTIGSEYAIPDSHSAGLRYHGAAKLISALRHAGQVSATAVDQVAALAAGRAFTTTEMTLPAPESGHALAAAARAAGDGDADGDAPRARTGVLVCVSGHGYLDLGAYQQFLEGELTDRAPDPAAITEAVGGLARIDAPVNTAAAPGRPAVPTAGTAGRAAGRAADLEEAR</sequence>
<reference evidence="14 15" key="1">
    <citation type="submission" date="2024-09" db="EMBL/GenBank/DDBJ databases">
        <authorList>
            <person name="Sun Q."/>
            <person name="Mori K."/>
        </authorList>
    </citation>
    <scope>NUCLEOTIDE SEQUENCE [LARGE SCALE GENOMIC DNA]</scope>
    <source>
        <strain evidence="14 15">JCM 4362</strain>
    </source>
</reference>
<evidence type="ECO:0000256" key="7">
    <source>
        <dbReference type="ARBA" id="ARBA00022822"/>
    </source>
</evidence>
<feature type="region of interest" description="Disordered" evidence="12">
    <location>
        <begin position="448"/>
        <end position="476"/>
    </location>
</feature>
<feature type="compositionally biased region" description="Low complexity" evidence="12">
    <location>
        <begin position="458"/>
        <end position="469"/>
    </location>
</feature>
<dbReference type="PANTHER" id="PTHR48077:SF6">
    <property type="entry name" value="TRYPTOPHAN SYNTHASE"/>
    <property type="match status" value="1"/>
</dbReference>
<dbReference type="Gene3D" id="3.40.50.1100">
    <property type="match status" value="2"/>
</dbReference>
<keyword evidence="15" id="KW-1185">Reference proteome</keyword>
<feature type="domain" description="Tryptophan synthase beta chain-like PALP" evidence="13">
    <location>
        <begin position="67"/>
        <end position="388"/>
    </location>
</feature>
<dbReference type="EC" id="4.2.1.20" evidence="5"/>
<dbReference type="Pfam" id="PF00291">
    <property type="entry name" value="PALP"/>
    <property type="match status" value="1"/>
</dbReference>
<dbReference type="SUPFAM" id="SSF53686">
    <property type="entry name" value="Tryptophan synthase beta subunit-like PLP-dependent enzymes"/>
    <property type="match status" value="1"/>
</dbReference>
<evidence type="ECO:0000256" key="12">
    <source>
        <dbReference type="SAM" id="MobiDB-lite"/>
    </source>
</evidence>
<keyword evidence="7" id="KW-0822">Tryptophan biosynthesis</keyword>
<name>A0ABV5PIR6_STRCM</name>
<dbReference type="EMBL" id="JBHMCR010000016">
    <property type="protein sequence ID" value="MFB9523072.1"/>
    <property type="molecule type" value="Genomic_DNA"/>
</dbReference>